<proteinExistence type="predicted"/>
<organism evidence="1 2">
    <name type="scientific">Lecanicillium saksenae</name>
    <dbReference type="NCBI Taxonomy" id="468837"/>
    <lineage>
        <taxon>Eukaryota</taxon>
        <taxon>Fungi</taxon>
        <taxon>Dikarya</taxon>
        <taxon>Ascomycota</taxon>
        <taxon>Pezizomycotina</taxon>
        <taxon>Sordariomycetes</taxon>
        <taxon>Hypocreomycetidae</taxon>
        <taxon>Hypocreales</taxon>
        <taxon>Cordycipitaceae</taxon>
        <taxon>Lecanicillium</taxon>
    </lineage>
</organism>
<reference evidence="1" key="1">
    <citation type="submission" date="2022-07" db="EMBL/GenBank/DDBJ databases">
        <title>Genome Sequence of Lecanicillium saksenae.</title>
        <authorList>
            <person name="Buettner E."/>
        </authorList>
    </citation>
    <scope>NUCLEOTIDE SEQUENCE</scope>
    <source>
        <strain evidence="1">VT-O1</strain>
    </source>
</reference>
<dbReference type="Proteomes" id="UP001148737">
    <property type="component" value="Unassembled WGS sequence"/>
</dbReference>
<gene>
    <name evidence="1" type="ORF">NLG97_g5394</name>
</gene>
<dbReference type="EMBL" id="JANAKD010000601">
    <property type="protein sequence ID" value="KAJ3492438.1"/>
    <property type="molecule type" value="Genomic_DNA"/>
</dbReference>
<comment type="caution">
    <text evidence="1">The sequence shown here is derived from an EMBL/GenBank/DDBJ whole genome shotgun (WGS) entry which is preliminary data.</text>
</comment>
<sequence length="272" mass="28663">MASNEGSVAPTARFPGVALITGAGGTGIGAAVARAFAQAGCPRIAITDINKDTLGETRSAILNINPQAKVLAIDGDVADKSFPTLLVDKVIETFARVDYLVQCAGVLGKVQRSHETPVEEFDRINNVNYRGSWLVSRQVLAHMVKQEPLPEHPKQRGAVVHIASQLGIVAKNGAAPYCASKAAVINMTKSDAIDYSADGIRINCVCPGIIATKMTTGTKEIEEAVRPAIPIAPMNRMGTTDEIAEPVLFLCSAQASFVQGHALVVDGGYTIN</sequence>
<name>A0ACC1QSS4_9HYPO</name>
<evidence type="ECO:0000313" key="2">
    <source>
        <dbReference type="Proteomes" id="UP001148737"/>
    </source>
</evidence>
<accession>A0ACC1QSS4</accession>
<protein>
    <submittedName>
        <fullName evidence="1">Uncharacterized protein</fullName>
    </submittedName>
</protein>
<evidence type="ECO:0000313" key="1">
    <source>
        <dbReference type="EMBL" id="KAJ3492438.1"/>
    </source>
</evidence>
<keyword evidence="2" id="KW-1185">Reference proteome</keyword>